<proteinExistence type="predicted"/>
<dbReference type="Pfam" id="PF14009">
    <property type="entry name" value="PADRE"/>
    <property type="match status" value="1"/>
</dbReference>
<dbReference type="AlphaFoldDB" id="A0A0D6QR02"/>
<name>A0A0D6QR02_ARACU</name>
<protein>
    <submittedName>
        <fullName evidence="1">Uncharacterized protein</fullName>
    </submittedName>
</protein>
<accession>A0A0D6QR02</accession>
<evidence type="ECO:0000313" key="1">
    <source>
        <dbReference type="EMBL" id="JAG92912.1"/>
    </source>
</evidence>
<dbReference type="PANTHER" id="PTHR33148">
    <property type="entry name" value="PLASTID MOVEMENT IMPAIRED PROTEIN-RELATED"/>
    <property type="match status" value="1"/>
</dbReference>
<reference evidence="1" key="1">
    <citation type="submission" date="2015-03" db="EMBL/GenBank/DDBJ databases">
        <title>A transcriptome of Araucaria cunninghamii, an australian fine timber species.</title>
        <authorList>
            <person name="Jing Yi C.J.Y."/>
            <person name="Yin San L.Y.S."/>
            <person name="Abdul Karim S.S."/>
            <person name="Wan Azmi N.N."/>
            <person name="Hercus R.R."/>
            <person name="Croft L.L."/>
        </authorList>
    </citation>
    <scope>NUCLEOTIDE SEQUENCE</scope>
    <source>
        <strain evidence="1">MI0301</strain>
        <tissue evidence="1">Leaf</tissue>
    </source>
</reference>
<organism evidence="1">
    <name type="scientific">Araucaria cunninghamii</name>
    <name type="common">Hoop pine</name>
    <name type="synonym">Moreton Bay pine</name>
    <dbReference type="NCBI Taxonomy" id="56994"/>
    <lineage>
        <taxon>Eukaryota</taxon>
        <taxon>Viridiplantae</taxon>
        <taxon>Streptophyta</taxon>
        <taxon>Embryophyta</taxon>
        <taxon>Tracheophyta</taxon>
        <taxon>Spermatophyta</taxon>
        <taxon>Pinopsida</taxon>
        <taxon>Pinidae</taxon>
        <taxon>Conifers II</taxon>
        <taxon>Araucariales</taxon>
        <taxon>Araucariaceae</taxon>
        <taxon>Araucaria</taxon>
    </lineage>
</organism>
<dbReference type="InterPro" id="IPR025322">
    <property type="entry name" value="PADRE_dom"/>
</dbReference>
<dbReference type="PANTHER" id="PTHR33148:SF33">
    <property type="entry name" value="DUF4228 DOMAIN PROTEIN"/>
    <property type="match status" value="1"/>
</dbReference>
<sequence length="207" mass="22746">MGNVLFQCVKQCGNGDQRIRVMKVDGQVLKLDGPMYAEEILCNYPNDAIFHSESVRRFGGRSRPLDGSTQLRGGELYYLIPRPPTSSGSCQSTESGASRHRRCLPRSLSMSFREKKPSIEIIPSPSQDGVVRLKLLISKRELATLMSESTDAMAMVESIVTPLLTEMEARHPKSSSSSSAVVGRGGGFQWKPELESIPEINVTLSSN</sequence>
<dbReference type="EMBL" id="GCKF01064004">
    <property type="protein sequence ID" value="JAG92912.1"/>
    <property type="molecule type" value="Transcribed_RNA"/>
</dbReference>